<dbReference type="HOGENOM" id="CLU_2340933_0_0_9"/>
<keyword evidence="2" id="KW-1185">Reference proteome</keyword>
<organism evidence="1 2">
    <name type="scientific">Bacillus infantis NRRL B-14911</name>
    <dbReference type="NCBI Taxonomy" id="1367477"/>
    <lineage>
        <taxon>Bacteria</taxon>
        <taxon>Bacillati</taxon>
        <taxon>Bacillota</taxon>
        <taxon>Bacilli</taxon>
        <taxon>Bacillales</taxon>
        <taxon>Bacillaceae</taxon>
        <taxon>Bacillus</taxon>
    </lineage>
</organism>
<protein>
    <recommendedName>
        <fullName evidence="3">Transposase DDE domain-containing protein</fullName>
    </recommendedName>
</protein>
<proteinExistence type="predicted"/>
<accession>U5LBN3</accession>
<dbReference type="Proteomes" id="UP000017805">
    <property type="component" value="Chromosome"/>
</dbReference>
<reference evidence="1 2" key="1">
    <citation type="submission" date="2013-07" db="EMBL/GenBank/DDBJ databases">
        <title>Complete genome sequence of Bacillus infantis NRRL B-14911 that has potential to induce cardiac disease by antigenic mimicry.</title>
        <authorList>
            <person name="Massilamany C."/>
            <person name="Smith T.P.L."/>
            <person name="Loy J.D."/>
            <person name="Barletta R."/>
            <person name="Reddy J."/>
        </authorList>
    </citation>
    <scope>NUCLEOTIDE SEQUENCE [LARGE SCALE GENOMIC DNA]</scope>
    <source>
        <strain evidence="1 2">NRRL B-14911</strain>
    </source>
</reference>
<evidence type="ECO:0008006" key="3">
    <source>
        <dbReference type="Google" id="ProtNLM"/>
    </source>
</evidence>
<dbReference type="AlphaFoldDB" id="U5LBN3"/>
<dbReference type="STRING" id="1367477.N288_16735"/>
<name>U5LBN3_9BACI</name>
<gene>
    <name evidence="1" type="ORF">N288_16735</name>
</gene>
<evidence type="ECO:0000313" key="1">
    <source>
        <dbReference type="EMBL" id="AGX05234.1"/>
    </source>
</evidence>
<sequence length="97" mass="10883">MIAALVRDSGRLQYKGTKHGLQNVISEMIFEMVKLSFCRRAFLIHTKTLMGNTCTRKLLQAIMDEADRWPAIMKGRSTGKDVLHGKIPNHRNSGNGA</sequence>
<evidence type="ECO:0000313" key="2">
    <source>
        <dbReference type="Proteomes" id="UP000017805"/>
    </source>
</evidence>
<dbReference type="KEGG" id="bif:N288_16735"/>
<dbReference type="EMBL" id="CP006643">
    <property type="protein sequence ID" value="AGX05234.1"/>
    <property type="molecule type" value="Genomic_DNA"/>
</dbReference>